<protein>
    <recommendedName>
        <fullName evidence="3">Alpha/beta hydrolase</fullName>
    </recommendedName>
</protein>
<reference evidence="1 2" key="1">
    <citation type="journal article" date="1991" name="Int. J. Syst. Bacteriol.">
        <title>Description of the erythromycin-producing bacterium Arthrobacter sp. strain NRRL B-3381 as Aeromicrobium erythreum gen. nov., sp. nov.</title>
        <authorList>
            <person name="Miller E.S."/>
            <person name="Woese C.R."/>
            <person name="Brenner S."/>
        </authorList>
    </citation>
    <scope>NUCLEOTIDE SEQUENCE [LARGE SCALE GENOMIC DNA]</scope>
    <source>
        <strain evidence="1 2">AR18</strain>
    </source>
</reference>
<sequence>MKIYVVHGYSAAPHDHWFPWLAEKLRAEGHVVEVVPMPDSTNPSRDAWERTLDERVGDVDEETLLVTHSLGTVTVLRWLAARPAPWRLRGLVAVSGFQGPIAAVPELDDYLAEPLDPADVARVCEAVDARVGIYSDDDSIVPPEASKALAAQLGARTREVPGGGHFLADEGFTELAEVLEAVEDLTR</sequence>
<gene>
    <name evidence="1" type="ORF">AERYTH_07165</name>
</gene>
<name>A0A0U4B9G8_9ACTN</name>
<dbReference type="RefSeq" id="WP_067856517.1">
    <property type="nucleotide sequence ID" value="NZ_CP011502.1"/>
</dbReference>
<accession>A0A0U4B9G8</accession>
<dbReference type="PATRIC" id="fig|2041.4.peg.1506"/>
<dbReference type="PANTHER" id="PTHR15394:SF3">
    <property type="entry name" value="SERINE HYDROLASE RBBP9"/>
    <property type="match status" value="1"/>
</dbReference>
<dbReference type="Pfam" id="PF06821">
    <property type="entry name" value="Ser_hydrolase"/>
    <property type="match status" value="1"/>
</dbReference>
<evidence type="ECO:0000313" key="2">
    <source>
        <dbReference type="Proteomes" id="UP000067689"/>
    </source>
</evidence>
<dbReference type="AlphaFoldDB" id="A0A0U4B9G8"/>
<evidence type="ECO:0000313" key="1">
    <source>
        <dbReference type="EMBL" id="ALX04484.1"/>
    </source>
</evidence>
<organism evidence="1 2">
    <name type="scientific">Aeromicrobium erythreum</name>
    <dbReference type="NCBI Taxonomy" id="2041"/>
    <lineage>
        <taxon>Bacteria</taxon>
        <taxon>Bacillati</taxon>
        <taxon>Actinomycetota</taxon>
        <taxon>Actinomycetes</taxon>
        <taxon>Propionibacteriales</taxon>
        <taxon>Nocardioidaceae</taxon>
        <taxon>Aeromicrobium</taxon>
    </lineage>
</organism>
<dbReference type="Proteomes" id="UP000067689">
    <property type="component" value="Chromosome"/>
</dbReference>
<keyword evidence="2" id="KW-1185">Reference proteome</keyword>
<dbReference type="Gene3D" id="3.40.50.1820">
    <property type="entry name" value="alpha/beta hydrolase"/>
    <property type="match status" value="1"/>
</dbReference>
<dbReference type="PANTHER" id="PTHR15394">
    <property type="entry name" value="SERINE HYDROLASE RBBP9"/>
    <property type="match status" value="1"/>
</dbReference>
<dbReference type="GO" id="GO:0016787">
    <property type="term" value="F:hydrolase activity"/>
    <property type="evidence" value="ECO:0007669"/>
    <property type="project" value="InterPro"/>
</dbReference>
<dbReference type="SUPFAM" id="SSF53474">
    <property type="entry name" value="alpha/beta-Hydrolases"/>
    <property type="match status" value="1"/>
</dbReference>
<dbReference type="EMBL" id="CP011502">
    <property type="protein sequence ID" value="ALX04484.1"/>
    <property type="molecule type" value="Genomic_DNA"/>
</dbReference>
<dbReference type="InterPro" id="IPR029058">
    <property type="entry name" value="AB_hydrolase_fold"/>
</dbReference>
<evidence type="ECO:0008006" key="3">
    <source>
        <dbReference type="Google" id="ProtNLM"/>
    </source>
</evidence>
<dbReference type="InterPro" id="IPR010662">
    <property type="entry name" value="RBBP9/YdeN"/>
</dbReference>
<dbReference type="STRING" id="2041.AERYTH_07165"/>
<dbReference type="KEGG" id="aer:AERYTH_07165"/>
<proteinExistence type="predicted"/>